<keyword evidence="11" id="KW-1185">Reference proteome</keyword>
<gene>
    <name evidence="8 10" type="primary">recO</name>
    <name evidence="10" type="ORF">GCM10007894_04930</name>
</gene>
<sequence>MQRAYLLHARPYQESKLLVQLLSEHDGLIGAVVRVGTSKAQRANRAILQPFQPLLVELSGRSQLKTLRRFESAAAAIPLLGKPQYAGLYINEICVRLLAEQDPNLHLFERYHQSLLQLAKGLPLEPVLRYFEWTLLDNLGAAPSLTDDIHGEPLTDNCWYQLIPQQGFSPCQVHEPGANYNGGTLKALGNQYLADEHWPQAKILLRQLLTPLLGDKPLTSRQLFQQRKGEPHD</sequence>
<evidence type="ECO:0000256" key="7">
    <source>
        <dbReference type="ARBA" id="ARBA00033409"/>
    </source>
</evidence>
<evidence type="ECO:0000313" key="10">
    <source>
        <dbReference type="EMBL" id="GLS82516.1"/>
    </source>
</evidence>
<name>A0AA37TQ44_9GAMM</name>
<dbReference type="InterPro" id="IPR003717">
    <property type="entry name" value="RecO"/>
</dbReference>
<protein>
    <recommendedName>
        <fullName evidence="3 8">DNA repair protein RecO</fullName>
    </recommendedName>
    <alternativeName>
        <fullName evidence="7 8">Recombination protein O</fullName>
    </alternativeName>
</protein>
<organism evidence="10 11">
    <name type="scientific">Paraferrimonas haliotis</name>
    <dbReference type="NCBI Taxonomy" id="2013866"/>
    <lineage>
        <taxon>Bacteria</taxon>
        <taxon>Pseudomonadati</taxon>
        <taxon>Pseudomonadota</taxon>
        <taxon>Gammaproteobacteria</taxon>
        <taxon>Alteromonadales</taxon>
        <taxon>Ferrimonadaceae</taxon>
        <taxon>Paraferrimonas</taxon>
    </lineage>
</organism>
<dbReference type="EMBL" id="BSPO01000001">
    <property type="protein sequence ID" value="GLS82516.1"/>
    <property type="molecule type" value="Genomic_DNA"/>
</dbReference>
<evidence type="ECO:0000259" key="9">
    <source>
        <dbReference type="Pfam" id="PF11967"/>
    </source>
</evidence>
<comment type="function">
    <text evidence="1 8">Involved in DNA repair and RecF pathway recombination.</text>
</comment>
<dbReference type="Gene3D" id="2.40.50.140">
    <property type="entry name" value="Nucleic acid-binding proteins"/>
    <property type="match status" value="1"/>
</dbReference>
<evidence type="ECO:0000256" key="1">
    <source>
        <dbReference type="ARBA" id="ARBA00003065"/>
    </source>
</evidence>
<dbReference type="Pfam" id="PF11967">
    <property type="entry name" value="RecO_N"/>
    <property type="match status" value="1"/>
</dbReference>
<dbReference type="InterPro" id="IPR037278">
    <property type="entry name" value="ARFGAP/RecO"/>
</dbReference>
<comment type="similarity">
    <text evidence="2 8">Belongs to the RecO family.</text>
</comment>
<dbReference type="InterPro" id="IPR022572">
    <property type="entry name" value="DNA_rep/recomb_RecO_N"/>
</dbReference>
<evidence type="ECO:0000256" key="5">
    <source>
        <dbReference type="ARBA" id="ARBA00023172"/>
    </source>
</evidence>
<reference evidence="10 11" key="1">
    <citation type="journal article" date="2014" name="Int. J. Syst. Evol. Microbiol.">
        <title>Complete genome sequence of Corynebacterium casei LMG S-19264T (=DSM 44701T), isolated from a smear-ripened cheese.</title>
        <authorList>
            <consortium name="US DOE Joint Genome Institute (JGI-PGF)"/>
            <person name="Walter F."/>
            <person name="Albersmeier A."/>
            <person name="Kalinowski J."/>
            <person name="Ruckert C."/>
        </authorList>
    </citation>
    <scope>NUCLEOTIDE SEQUENCE [LARGE SCALE GENOMIC DNA]</scope>
    <source>
        <strain evidence="10 11">NBRC 112785</strain>
    </source>
</reference>
<dbReference type="PANTHER" id="PTHR33991">
    <property type="entry name" value="DNA REPAIR PROTEIN RECO"/>
    <property type="match status" value="1"/>
</dbReference>
<accession>A0AA37TQ44</accession>
<dbReference type="HAMAP" id="MF_00201">
    <property type="entry name" value="RecO"/>
    <property type="match status" value="1"/>
</dbReference>
<dbReference type="Pfam" id="PF02565">
    <property type="entry name" value="RecO_C"/>
    <property type="match status" value="1"/>
</dbReference>
<keyword evidence="5 8" id="KW-0233">DNA recombination</keyword>
<evidence type="ECO:0000256" key="8">
    <source>
        <dbReference type="HAMAP-Rule" id="MF_00201"/>
    </source>
</evidence>
<feature type="domain" description="DNA replication/recombination mediator RecO N-terminal" evidence="9">
    <location>
        <begin position="2"/>
        <end position="72"/>
    </location>
</feature>
<evidence type="ECO:0000313" key="11">
    <source>
        <dbReference type="Proteomes" id="UP001157439"/>
    </source>
</evidence>
<keyword evidence="6 8" id="KW-0234">DNA repair</keyword>
<dbReference type="PANTHER" id="PTHR33991:SF1">
    <property type="entry name" value="DNA REPAIR PROTEIN RECO"/>
    <property type="match status" value="1"/>
</dbReference>
<evidence type="ECO:0000256" key="4">
    <source>
        <dbReference type="ARBA" id="ARBA00022763"/>
    </source>
</evidence>
<comment type="caution">
    <text evidence="10">The sequence shown here is derived from an EMBL/GenBank/DDBJ whole genome shotgun (WGS) entry which is preliminary data.</text>
</comment>
<dbReference type="AlphaFoldDB" id="A0AA37TQ44"/>
<dbReference type="GO" id="GO:0043590">
    <property type="term" value="C:bacterial nucleoid"/>
    <property type="evidence" value="ECO:0007669"/>
    <property type="project" value="TreeGrafter"/>
</dbReference>
<dbReference type="GO" id="GO:0006310">
    <property type="term" value="P:DNA recombination"/>
    <property type="evidence" value="ECO:0007669"/>
    <property type="project" value="UniProtKB-UniRule"/>
</dbReference>
<keyword evidence="4 8" id="KW-0227">DNA damage</keyword>
<dbReference type="Gene3D" id="1.20.1440.120">
    <property type="entry name" value="Recombination protein O, C-terminal domain"/>
    <property type="match status" value="1"/>
</dbReference>
<evidence type="ECO:0000256" key="6">
    <source>
        <dbReference type="ARBA" id="ARBA00023204"/>
    </source>
</evidence>
<dbReference type="InterPro" id="IPR012340">
    <property type="entry name" value="NA-bd_OB-fold"/>
</dbReference>
<dbReference type="NCBIfam" id="TIGR00613">
    <property type="entry name" value="reco"/>
    <property type="match status" value="1"/>
</dbReference>
<proteinExistence type="inferred from homology"/>
<dbReference type="Proteomes" id="UP001157439">
    <property type="component" value="Unassembled WGS sequence"/>
</dbReference>
<evidence type="ECO:0000256" key="3">
    <source>
        <dbReference type="ARBA" id="ARBA00021310"/>
    </source>
</evidence>
<dbReference type="RefSeq" id="WP_095498063.1">
    <property type="nucleotide sequence ID" value="NZ_BSPO01000001.1"/>
</dbReference>
<evidence type="ECO:0000256" key="2">
    <source>
        <dbReference type="ARBA" id="ARBA00007452"/>
    </source>
</evidence>
<dbReference type="GO" id="GO:0006302">
    <property type="term" value="P:double-strand break repair"/>
    <property type="evidence" value="ECO:0007669"/>
    <property type="project" value="TreeGrafter"/>
</dbReference>
<dbReference type="SUPFAM" id="SSF50249">
    <property type="entry name" value="Nucleic acid-binding proteins"/>
    <property type="match status" value="1"/>
</dbReference>
<dbReference type="SUPFAM" id="SSF57863">
    <property type="entry name" value="ArfGap/RecO-like zinc finger"/>
    <property type="match status" value="1"/>
</dbReference>
<dbReference type="InterPro" id="IPR042242">
    <property type="entry name" value="RecO_C"/>
</dbReference>